<dbReference type="STRING" id="1287680.R1GX64"/>
<evidence type="ECO:0000313" key="5">
    <source>
        <dbReference type="Proteomes" id="UP000013521"/>
    </source>
</evidence>
<feature type="domain" description="Tyrosinase copper-binding" evidence="3">
    <location>
        <begin position="175"/>
        <end position="186"/>
    </location>
</feature>
<sequence>MLPRALEDNVEGKDQRYSKHVGYQTVRYPLSGLVGTEKDRAATKIHNSSYADANANTSYLNGNVANWLQGTVQISPDPDPHPKPAAVPDTYSVLSRYRLCLDAPNYTVFSNRTSQNQWIKDRGGTPDNHWVVSLESPHNAMHLAVGGFYQAGEYNADPIIGANGDMGDNETASFDPIFFFHHCFVDYAFWTWQRKHNLTCSGSLAVDKGYAGTTLVEGQPGLEPDTALDMDTPLLPFKKSDGACYTSADVTDIKAQLGYAYGPGSLDRFIDGPVTLPLPLPTAPIVAVKRVHRINRTQYPGSFVVRTFATNAAGKKVEISRDAILSRWNVEHCKNCRNKLDVESFVPLDEEMLRELRGPGRAIGDIEYWAEIQTHDSKGLTSPFIGGDEGPLVDDL</sequence>
<dbReference type="PROSITE" id="PS00498">
    <property type="entry name" value="TYROSINASE_2"/>
    <property type="match status" value="1"/>
</dbReference>
<protein>
    <submittedName>
        <fullName evidence="4">Putative tyrosinase protein</fullName>
    </submittedName>
</protein>
<dbReference type="EMBL" id="KB915937">
    <property type="protein sequence ID" value="EOD50694.1"/>
    <property type="molecule type" value="Genomic_DNA"/>
</dbReference>
<dbReference type="eggNOG" id="ENOG502RF7P">
    <property type="taxonomic scope" value="Eukaryota"/>
</dbReference>
<dbReference type="Proteomes" id="UP000013521">
    <property type="component" value="Unassembled WGS sequence"/>
</dbReference>
<evidence type="ECO:0000313" key="4">
    <source>
        <dbReference type="EMBL" id="EOD50694.1"/>
    </source>
</evidence>
<keyword evidence="2" id="KW-0186">Copper</keyword>
<dbReference type="Gene3D" id="1.10.1280.10">
    <property type="entry name" value="Di-copper center containing domain from catechol oxidase"/>
    <property type="match status" value="1"/>
</dbReference>
<dbReference type="PANTHER" id="PTHR11474">
    <property type="entry name" value="TYROSINASE FAMILY MEMBER"/>
    <property type="match status" value="1"/>
</dbReference>
<dbReference type="HOGENOM" id="CLU_076145_0_0_1"/>
<dbReference type="InterPro" id="IPR050316">
    <property type="entry name" value="Tyrosinase/Hemocyanin"/>
</dbReference>
<dbReference type="PANTHER" id="PTHR11474:SF126">
    <property type="entry name" value="TYROSINASE-LIKE PROTEIN TYR-1-RELATED"/>
    <property type="match status" value="1"/>
</dbReference>
<dbReference type="InterPro" id="IPR002227">
    <property type="entry name" value="Tyrosinase_Cu-bd"/>
</dbReference>
<evidence type="ECO:0000259" key="3">
    <source>
        <dbReference type="PROSITE" id="PS00498"/>
    </source>
</evidence>
<gene>
    <name evidence="4" type="ORF">UCRNP2_2531</name>
</gene>
<dbReference type="GO" id="GO:0046872">
    <property type="term" value="F:metal ion binding"/>
    <property type="evidence" value="ECO:0007669"/>
    <property type="project" value="UniProtKB-KW"/>
</dbReference>
<organism evidence="4 5">
    <name type="scientific">Botryosphaeria parva (strain UCR-NP2)</name>
    <name type="common">Grapevine canker fungus</name>
    <name type="synonym">Neofusicoccum parvum</name>
    <dbReference type="NCBI Taxonomy" id="1287680"/>
    <lineage>
        <taxon>Eukaryota</taxon>
        <taxon>Fungi</taxon>
        <taxon>Dikarya</taxon>
        <taxon>Ascomycota</taxon>
        <taxon>Pezizomycotina</taxon>
        <taxon>Dothideomycetes</taxon>
        <taxon>Dothideomycetes incertae sedis</taxon>
        <taxon>Botryosphaeriales</taxon>
        <taxon>Botryosphaeriaceae</taxon>
        <taxon>Neofusicoccum</taxon>
    </lineage>
</organism>
<evidence type="ECO:0000256" key="1">
    <source>
        <dbReference type="ARBA" id="ARBA00022723"/>
    </source>
</evidence>
<dbReference type="OrthoDB" id="6132182at2759"/>
<proteinExistence type="predicted"/>
<reference evidence="5" key="1">
    <citation type="journal article" date="2013" name="Genome Announc.">
        <title>Draft genome sequence of Neofusicoccum parvum isolate UCR-NP2, a fungal vascular pathogen associated with grapevine cankers.</title>
        <authorList>
            <person name="Blanco-Ulate B."/>
            <person name="Rolshausen P."/>
            <person name="Cantu D."/>
        </authorList>
    </citation>
    <scope>NUCLEOTIDE SEQUENCE [LARGE SCALE GENOMIC DNA]</scope>
    <source>
        <strain evidence="5">UCR-NP2</strain>
    </source>
</reference>
<dbReference type="SUPFAM" id="SSF48056">
    <property type="entry name" value="Di-copper centre-containing domain"/>
    <property type="match status" value="1"/>
</dbReference>
<dbReference type="Pfam" id="PF00264">
    <property type="entry name" value="Tyrosinase"/>
    <property type="match status" value="1"/>
</dbReference>
<dbReference type="KEGG" id="npa:UCRNP2_2531"/>
<dbReference type="GO" id="GO:0016491">
    <property type="term" value="F:oxidoreductase activity"/>
    <property type="evidence" value="ECO:0007669"/>
    <property type="project" value="InterPro"/>
</dbReference>
<evidence type="ECO:0000256" key="2">
    <source>
        <dbReference type="ARBA" id="ARBA00023008"/>
    </source>
</evidence>
<accession>R1GX64</accession>
<name>R1GX64_BOTPV</name>
<dbReference type="AlphaFoldDB" id="R1GX64"/>
<keyword evidence="1" id="KW-0479">Metal-binding</keyword>
<dbReference type="InterPro" id="IPR008922">
    <property type="entry name" value="Di-copper_centre_dom_sf"/>
</dbReference>